<reference evidence="1" key="2">
    <citation type="submission" date="2020-05" db="UniProtKB">
        <authorList>
            <consortium name="EnsemblMetazoa"/>
        </authorList>
    </citation>
    <scope>IDENTIFICATION</scope>
    <source>
        <strain evidence="1">IAEA</strain>
    </source>
</reference>
<dbReference type="EnsemblMetazoa" id="GBRI017973-RA">
    <property type="protein sequence ID" value="GBRI017973-PA"/>
    <property type="gene ID" value="GBRI017973"/>
</dbReference>
<reference evidence="2" key="1">
    <citation type="submission" date="2014-03" db="EMBL/GenBank/DDBJ databases">
        <authorList>
            <person name="Aksoy S."/>
            <person name="Warren W."/>
            <person name="Wilson R.K."/>
        </authorList>
    </citation>
    <scope>NUCLEOTIDE SEQUENCE [LARGE SCALE GENOMIC DNA]</scope>
    <source>
        <strain evidence="2">IAEA</strain>
    </source>
</reference>
<name>A0A1A9WFL3_9MUSC</name>
<protein>
    <submittedName>
        <fullName evidence="1">Uncharacterized protein</fullName>
    </submittedName>
</protein>
<proteinExistence type="predicted"/>
<evidence type="ECO:0000313" key="1">
    <source>
        <dbReference type="EnsemblMetazoa" id="GBRI017973-PA"/>
    </source>
</evidence>
<sequence length="179" mass="20457">MDYNDIVENTFNVNSSDRVYSFGALVKILQTNFKITLKHYRVWFVCFFPFGFHPVKCLILPTGYLCLVSCVISQTNENFNAKFQIHCYAVDTQIKVLQSHLTKNVKIRLAYLRHTISNNALGSIKEMFVLGSGQQYNSKRFSRPRIVISGSLLDNSLNILTKIGTVLNINIPPNDINLY</sequence>
<dbReference type="AlphaFoldDB" id="A0A1A9WFL3"/>
<organism evidence="1 2">
    <name type="scientific">Glossina brevipalpis</name>
    <dbReference type="NCBI Taxonomy" id="37001"/>
    <lineage>
        <taxon>Eukaryota</taxon>
        <taxon>Metazoa</taxon>
        <taxon>Ecdysozoa</taxon>
        <taxon>Arthropoda</taxon>
        <taxon>Hexapoda</taxon>
        <taxon>Insecta</taxon>
        <taxon>Pterygota</taxon>
        <taxon>Neoptera</taxon>
        <taxon>Endopterygota</taxon>
        <taxon>Diptera</taxon>
        <taxon>Brachycera</taxon>
        <taxon>Muscomorpha</taxon>
        <taxon>Hippoboscoidea</taxon>
        <taxon>Glossinidae</taxon>
        <taxon>Glossina</taxon>
    </lineage>
</organism>
<dbReference type="Proteomes" id="UP000091820">
    <property type="component" value="Unassembled WGS sequence"/>
</dbReference>
<accession>A0A1A9WFL3</accession>
<keyword evidence="2" id="KW-1185">Reference proteome</keyword>
<dbReference type="VEuPathDB" id="VectorBase:GBRI017973"/>
<evidence type="ECO:0000313" key="2">
    <source>
        <dbReference type="Proteomes" id="UP000091820"/>
    </source>
</evidence>